<sequence>MAILKSRAIGRKILRQVRTSYWFWPSTLVLGALCLAALVEWIDTQPGLMRDVLPDWLTAIDPDGARDTLSTLATAVIGVAGVMFSMTLVAVSFAADTFGPRLIGNFMRDRGTQFSFGLLLGTFAFNIVMLRSVQGGDAEFVPYAGLTMALFLALISVFTIIYYIHHVPETINVSNISSDLGHQFSASIRELIAERAKIEVEDVRPALKAQEIGVTLAACGYIQQLDTDALHNCACDSDWVIQVERSAGEFITPHTDVLTVLTVSPLTDKQIKVLQSAFATGNDRTEVQSTAYFADQLVEMIARALSPGFNDPFTAMNCLNWLHAGLQDALLHNGGLRPLTTQRVRYPHLDFPALFAVSFGAALPYTVTDRMCRARHLALTQELLTRATGRNRDVIAALVPALRTGPRERAL</sequence>
<name>A0A1I4HD69_9RHOB</name>
<dbReference type="AlphaFoldDB" id="A0A1I4HD69"/>
<dbReference type="OrthoDB" id="2955631at2"/>
<dbReference type="RefSeq" id="WP_090190609.1">
    <property type="nucleotide sequence ID" value="NZ_FOTF01000017.1"/>
</dbReference>
<dbReference type="EMBL" id="FOTF01000017">
    <property type="protein sequence ID" value="SFL40208.1"/>
    <property type="molecule type" value="Genomic_DNA"/>
</dbReference>
<evidence type="ECO:0000313" key="2">
    <source>
        <dbReference type="EMBL" id="SFL40208.1"/>
    </source>
</evidence>
<proteinExistence type="predicted"/>
<feature type="transmembrane region" description="Helical" evidence="1">
    <location>
        <begin position="21"/>
        <end position="42"/>
    </location>
</feature>
<evidence type="ECO:0000256" key="1">
    <source>
        <dbReference type="SAM" id="Phobius"/>
    </source>
</evidence>
<dbReference type="STRING" id="195913.SAMN04488004_11741"/>
<dbReference type="Proteomes" id="UP000199550">
    <property type="component" value="Unassembled WGS sequence"/>
</dbReference>
<protein>
    <submittedName>
        <fullName evidence="2">Predicted membrane protein</fullName>
    </submittedName>
</protein>
<keyword evidence="1" id="KW-0812">Transmembrane</keyword>
<feature type="transmembrane region" description="Helical" evidence="1">
    <location>
        <begin position="72"/>
        <end position="95"/>
    </location>
</feature>
<keyword evidence="3" id="KW-1185">Reference proteome</keyword>
<dbReference type="Pfam" id="PF10011">
    <property type="entry name" value="DUF2254"/>
    <property type="match status" value="1"/>
</dbReference>
<organism evidence="2 3">
    <name type="scientific">Loktanella salsilacus</name>
    <dbReference type="NCBI Taxonomy" id="195913"/>
    <lineage>
        <taxon>Bacteria</taxon>
        <taxon>Pseudomonadati</taxon>
        <taxon>Pseudomonadota</taxon>
        <taxon>Alphaproteobacteria</taxon>
        <taxon>Rhodobacterales</taxon>
        <taxon>Roseobacteraceae</taxon>
        <taxon>Loktanella</taxon>
    </lineage>
</organism>
<feature type="transmembrane region" description="Helical" evidence="1">
    <location>
        <begin position="116"/>
        <end position="134"/>
    </location>
</feature>
<reference evidence="3" key="1">
    <citation type="submission" date="2016-10" db="EMBL/GenBank/DDBJ databases">
        <authorList>
            <person name="Varghese N."/>
            <person name="Submissions S."/>
        </authorList>
    </citation>
    <scope>NUCLEOTIDE SEQUENCE [LARGE SCALE GENOMIC DNA]</scope>
    <source>
        <strain evidence="3">DSM 16199</strain>
    </source>
</reference>
<gene>
    <name evidence="2" type="ORF">SAMN04488004_11741</name>
</gene>
<keyword evidence="1" id="KW-1133">Transmembrane helix</keyword>
<dbReference type="InterPro" id="IPR018723">
    <property type="entry name" value="DUF2254_membrane"/>
</dbReference>
<evidence type="ECO:0000313" key="3">
    <source>
        <dbReference type="Proteomes" id="UP000199550"/>
    </source>
</evidence>
<accession>A0A1I4HD69</accession>
<feature type="transmembrane region" description="Helical" evidence="1">
    <location>
        <begin position="140"/>
        <end position="164"/>
    </location>
</feature>
<keyword evidence="1" id="KW-0472">Membrane</keyword>